<keyword evidence="2" id="KW-1185">Reference proteome</keyword>
<dbReference type="EMBL" id="JAYJJR010000001">
    <property type="protein sequence ID" value="MEB3019928.1"/>
    <property type="molecule type" value="Genomic_DNA"/>
</dbReference>
<name>A0ABU5XCC1_9MYCO</name>
<accession>A0ABU5XCC1</accession>
<dbReference type="Pfam" id="PF13822">
    <property type="entry name" value="ACC_epsilon"/>
    <property type="match status" value="1"/>
</dbReference>
<dbReference type="InterPro" id="IPR032716">
    <property type="entry name" value="ACC_epsilon"/>
</dbReference>
<protein>
    <submittedName>
        <fullName evidence="1">Acyl-CoA carboxylase subunit epsilon</fullName>
    </submittedName>
</protein>
<gene>
    <name evidence="1" type="ORF">K6T79_02575</name>
</gene>
<reference evidence="1 2" key="1">
    <citation type="submission" date="2023-12" db="EMBL/GenBank/DDBJ databases">
        <title>Description of new species of Mycobacterium terrae complex isolated from sewage at the Sao Paulo Zoological Park Foundation in Brazil.</title>
        <authorList>
            <person name="Romagnoli C.L."/>
            <person name="Conceicao E.C."/>
            <person name="Machado E."/>
            <person name="Barreto L.B.P.F."/>
            <person name="Sharma A."/>
            <person name="Silva N.M."/>
            <person name="Marques L.E."/>
            <person name="Juliana M.A."/>
            <person name="Lourenco M.C.S."/>
            <person name="Digiampietri L.A."/>
            <person name="Suffys P.N."/>
            <person name="Viana-Niero C."/>
        </authorList>
    </citation>
    <scope>NUCLEOTIDE SEQUENCE [LARGE SCALE GENOMIC DNA]</scope>
    <source>
        <strain evidence="1 2">MYC098</strain>
    </source>
</reference>
<evidence type="ECO:0000313" key="1">
    <source>
        <dbReference type="EMBL" id="MEB3019928.1"/>
    </source>
</evidence>
<dbReference type="Proteomes" id="UP001299596">
    <property type="component" value="Unassembled WGS sequence"/>
</dbReference>
<comment type="caution">
    <text evidence="1">The sequence shown here is derived from an EMBL/GenBank/DDBJ whole genome shotgun (WGS) entry which is preliminary data.</text>
</comment>
<organism evidence="1 2">
    <name type="scientific">[Mycobacterium] crassicus</name>
    <dbReference type="NCBI Taxonomy" id="2872309"/>
    <lineage>
        <taxon>Bacteria</taxon>
        <taxon>Bacillati</taxon>
        <taxon>Actinomycetota</taxon>
        <taxon>Actinomycetes</taxon>
        <taxon>Mycobacteriales</taxon>
        <taxon>Mycobacteriaceae</taxon>
        <taxon>Mycolicibacter</taxon>
    </lineage>
</organism>
<dbReference type="RefSeq" id="WP_225404530.1">
    <property type="nucleotide sequence ID" value="NZ_JAYJJR010000001.1"/>
</dbReference>
<sequence>MSDDVTTETAAAEHEPAAAVPHIQVLKGNPTDVEVAALVAVLGAAGGGVAEIGTPDRNMWGHPVDKLRFPLFSWQRITLLERTHMRR</sequence>
<evidence type="ECO:0000313" key="2">
    <source>
        <dbReference type="Proteomes" id="UP001299596"/>
    </source>
</evidence>
<proteinExistence type="predicted"/>